<protein>
    <submittedName>
        <fullName evidence="1">Uncharacterized protein</fullName>
    </submittedName>
</protein>
<dbReference type="EMBL" id="BOOH01000070">
    <property type="protein sequence ID" value="GIH81177.1"/>
    <property type="molecule type" value="Genomic_DNA"/>
</dbReference>
<comment type="caution">
    <text evidence="1">The sequence shown here is derived from an EMBL/GenBank/DDBJ whole genome shotgun (WGS) entry which is preliminary data.</text>
</comment>
<dbReference type="AlphaFoldDB" id="A0A8J3RWD8"/>
<evidence type="ECO:0000313" key="1">
    <source>
        <dbReference type="EMBL" id="GIH81177.1"/>
    </source>
</evidence>
<dbReference type="Proteomes" id="UP000616724">
    <property type="component" value="Unassembled WGS sequence"/>
</dbReference>
<dbReference type="RefSeq" id="WP_203895582.1">
    <property type="nucleotide sequence ID" value="NZ_BOOH01000070.1"/>
</dbReference>
<reference evidence="1 2" key="1">
    <citation type="submission" date="2021-01" db="EMBL/GenBank/DDBJ databases">
        <title>Whole genome shotgun sequence of Planobispora longispora NBRC 13918.</title>
        <authorList>
            <person name="Komaki H."/>
            <person name="Tamura T."/>
        </authorList>
    </citation>
    <scope>NUCLEOTIDE SEQUENCE [LARGE SCALE GENOMIC DNA]</scope>
    <source>
        <strain evidence="1 2">NBRC 13918</strain>
    </source>
</reference>
<proteinExistence type="predicted"/>
<accession>A0A8J3RWD8</accession>
<evidence type="ECO:0000313" key="2">
    <source>
        <dbReference type="Proteomes" id="UP000616724"/>
    </source>
</evidence>
<sequence>MTINETSGGQLVYAEIRIAEDSGTDPELVAAMDQTAGHWREIPMAMGDPDKRL</sequence>
<organism evidence="1 2">
    <name type="scientific">Planobispora longispora</name>
    <dbReference type="NCBI Taxonomy" id="28887"/>
    <lineage>
        <taxon>Bacteria</taxon>
        <taxon>Bacillati</taxon>
        <taxon>Actinomycetota</taxon>
        <taxon>Actinomycetes</taxon>
        <taxon>Streptosporangiales</taxon>
        <taxon>Streptosporangiaceae</taxon>
        <taxon>Planobispora</taxon>
    </lineage>
</organism>
<gene>
    <name evidence="1" type="ORF">Plo01_76060</name>
</gene>
<name>A0A8J3RWD8_9ACTN</name>
<keyword evidence="2" id="KW-1185">Reference proteome</keyword>